<evidence type="ECO:0000256" key="10">
    <source>
        <dbReference type="ARBA" id="ARBA00022840"/>
    </source>
</evidence>
<dbReference type="RefSeq" id="WP_230867133.1">
    <property type="nucleotide sequence ID" value="NZ_CP046640.1"/>
</dbReference>
<evidence type="ECO:0000259" key="17">
    <source>
        <dbReference type="PROSITE" id="PS50885"/>
    </source>
</evidence>
<dbReference type="SUPFAM" id="SSF47384">
    <property type="entry name" value="Homodimeric domain of signal transducing histidine kinase"/>
    <property type="match status" value="1"/>
</dbReference>
<keyword evidence="19" id="KW-1185">Reference proteome</keyword>
<dbReference type="InterPro" id="IPR050398">
    <property type="entry name" value="HssS/ArlS-like"/>
</dbReference>
<evidence type="ECO:0000256" key="4">
    <source>
        <dbReference type="ARBA" id="ARBA00022475"/>
    </source>
</evidence>
<evidence type="ECO:0000313" key="19">
    <source>
        <dbReference type="Proteomes" id="UP000665020"/>
    </source>
</evidence>
<dbReference type="AlphaFoldDB" id="A0A8A7KIS0"/>
<dbReference type="EMBL" id="CP046640">
    <property type="protein sequence ID" value="QTL98737.1"/>
    <property type="molecule type" value="Genomic_DNA"/>
</dbReference>
<dbReference type="PROSITE" id="PS50885">
    <property type="entry name" value="HAMP"/>
    <property type="match status" value="1"/>
</dbReference>
<comment type="catalytic activity">
    <reaction evidence="1">
        <text>ATP + protein L-histidine = ADP + protein N-phospho-L-histidine.</text>
        <dbReference type="EC" id="2.7.13.3"/>
    </reaction>
</comment>
<dbReference type="Gene3D" id="1.10.287.130">
    <property type="match status" value="1"/>
</dbReference>
<keyword evidence="5" id="KW-0597">Phosphoprotein</keyword>
<dbReference type="InterPro" id="IPR036097">
    <property type="entry name" value="HisK_dim/P_sf"/>
</dbReference>
<dbReference type="SMART" id="SM00387">
    <property type="entry name" value="HATPase_c"/>
    <property type="match status" value="1"/>
</dbReference>
<dbReference type="Proteomes" id="UP000665020">
    <property type="component" value="Chromosome"/>
</dbReference>
<evidence type="ECO:0000256" key="14">
    <source>
        <dbReference type="SAM" id="MobiDB-lite"/>
    </source>
</evidence>
<evidence type="ECO:0000256" key="13">
    <source>
        <dbReference type="ARBA" id="ARBA00023136"/>
    </source>
</evidence>
<dbReference type="Gene3D" id="6.10.340.10">
    <property type="match status" value="1"/>
</dbReference>
<feature type="transmembrane region" description="Helical" evidence="15">
    <location>
        <begin position="15"/>
        <end position="38"/>
    </location>
</feature>
<keyword evidence="8" id="KW-0547">Nucleotide-binding</keyword>
<protein>
    <recommendedName>
        <fullName evidence="3">histidine kinase</fullName>
        <ecNumber evidence="3">2.7.13.3</ecNumber>
    </recommendedName>
</protein>
<feature type="compositionally biased region" description="Low complexity" evidence="14">
    <location>
        <begin position="70"/>
        <end position="82"/>
    </location>
</feature>
<evidence type="ECO:0000256" key="1">
    <source>
        <dbReference type="ARBA" id="ARBA00000085"/>
    </source>
</evidence>
<dbReference type="Gene3D" id="3.30.565.10">
    <property type="entry name" value="Histidine kinase-like ATPase, C-terminal domain"/>
    <property type="match status" value="1"/>
</dbReference>
<evidence type="ECO:0000256" key="3">
    <source>
        <dbReference type="ARBA" id="ARBA00012438"/>
    </source>
</evidence>
<keyword evidence="7 15" id="KW-0812">Transmembrane</keyword>
<dbReference type="InterPro" id="IPR036890">
    <property type="entry name" value="HATPase_C_sf"/>
</dbReference>
<feature type="domain" description="Histidine kinase" evidence="16">
    <location>
        <begin position="277"/>
        <end position="490"/>
    </location>
</feature>
<evidence type="ECO:0000256" key="12">
    <source>
        <dbReference type="ARBA" id="ARBA00023012"/>
    </source>
</evidence>
<keyword evidence="4" id="KW-1003">Cell membrane</keyword>
<dbReference type="SMART" id="SM00388">
    <property type="entry name" value="HisKA"/>
    <property type="match status" value="1"/>
</dbReference>
<keyword evidence="12" id="KW-0902">Two-component regulatory system</keyword>
<dbReference type="InterPro" id="IPR003594">
    <property type="entry name" value="HATPase_dom"/>
</dbReference>
<name>A0A8A7KIS0_9FIRM</name>
<dbReference type="Pfam" id="PF00512">
    <property type="entry name" value="HisKA"/>
    <property type="match status" value="1"/>
</dbReference>
<reference evidence="18" key="1">
    <citation type="submission" date="2019-12" db="EMBL/GenBank/DDBJ databases">
        <authorList>
            <person name="zhang j."/>
            <person name="sun C.M."/>
        </authorList>
    </citation>
    <scope>NUCLEOTIDE SEQUENCE</scope>
    <source>
        <strain evidence="18">NS-1</strain>
    </source>
</reference>
<gene>
    <name evidence="18" type="ORF">GM661_12560</name>
</gene>
<dbReference type="CDD" id="cd00082">
    <property type="entry name" value="HisKA"/>
    <property type="match status" value="1"/>
</dbReference>
<dbReference type="EC" id="2.7.13.3" evidence="3"/>
<dbReference type="SMART" id="SM00304">
    <property type="entry name" value="HAMP"/>
    <property type="match status" value="1"/>
</dbReference>
<keyword evidence="10" id="KW-0067">ATP-binding</keyword>
<keyword evidence="9" id="KW-0418">Kinase</keyword>
<dbReference type="PRINTS" id="PR00344">
    <property type="entry name" value="BCTRLSENSOR"/>
</dbReference>
<dbReference type="PROSITE" id="PS50109">
    <property type="entry name" value="HIS_KIN"/>
    <property type="match status" value="1"/>
</dbReference>
<dbReference type="InterPro" id="IPR004358">
    <property type="entry name" value="Sig_transdc_His_kin-like_C"/>
</dbReference>
<feature type="transmembrane region" description="Helical" evidence="15">
    <location>
        <begin position="193"/>
        <end position="216"/>
    </location>
</feature>
<dbReference type="GO" id="GO:0005524">
    <property type="term" value="F:ATP binding"/>
    <property type="evidence" value="ECO:0007669"/>
    <property type="project" value="UniProtKB-KW"/>
</dbReference>
<evidence type="ECO:0000259" key="16">
    <source>
        <dbReference type="PROSITE" id="PS50109"/>
    </source>
</evidence>
<keyword evidence="13 15" id="KW-0472">Membrane</keyword>
<evidence type="ECO:0000313" key="18">
    <source>
        <dbReference type="EMBL" id="QTL98737.1"/>
    </source>
</evidence>
<comment type="subcellular location">
    <subcellularLocation>
        <location evidence="2">Cell membrane</location>
        <topology evidence="2">Multi-pass membrane protein</topology>
    </subcellularLocation>
</comment>
<keyword evidence="11 15" id="KW-1133">Transmembrane helix</keyword>
<dbReference type="PANTHER" id="PTHR45528:SF1">
    <property type="entry name" value="SENSOR HISTIDINE KINASE CPXA"/>
    <property type="match status" value="1"/>
</dbReference>
<evidence type="ECO:0000256" key="5">
    <source>
        <dbReference type="ARBA" id="ARBA00022553"/>
    </source>
</evidence>
<dbReference type="GO" id="GO:0000155">
    <property type="term" value="F:phosphorelay sensor kinase activity"/>
    <property type="evidence" value="ECO:0007669"/>
    <property type="project" value="InterPro"/>
</dbReference>
<dbReference type="Pfam" id="PF00672">
    <property type="entry name" value="HAMP"/>
    <property type="match status" value="1"/>
</dbReference>
<evidence type="ECO:0000256" key="7">
    <source>
        <dbReference type="ARBA" id="ARBA00022692"/>
    </source>
</evidence>
<sequence>MIFRFFKEKKLATQIWIILGLILGIFSVLLTLLVPTVLRYSFTKETYARLEDHQEFIIKYQNEFFADQGFTSTSKPTSPFSPRGEEKPKQLPFPHLEEDANHPPLSFRIIEHLFLDTKGNIQKEISRKNVSLDFIEALRCNIKKQSLKKKRYQTKIDQEIYFYIISSVELAGKEGYLVSYLEGRYRDNLVADVFLKIIQAIGVVLLISWIASIFIARNLTKPLTQLQQKVKVIAEKNWNHSVILERGDEIGQLSKTIDWMREQLVEYNKKQQSFLQEVSHELKTPIMVIKSYVQSINDGIFPKDSLENSLEVIAEETVRLEKRVHFLLGHTKYEYLSKHQVEEIEFNLAELIRKTVSNFKWRSLDIDWKIDLEPTIIIGDKEKLRIALENLLDNQVRYAKSVIAIKLAKSEVLPGKDVENNLLYTLKIWNDGPEIEEDNLENIFKKYKKGYEGSFGLGLAIVKLIVELHNGSVWVNNEDNGVAFYIQIKE</sequence>
<evidence type="ECO:0000256" key="11">
    <source>
        <dbReference type="ARBA" id="ARBA00022989"/>
    </source>
</evidence>
<feature type="region of interest" description="Disordered" evidence="14">
    <location>
        <begin position="69"/>
        <end position="88"/>
    </location>
</feature>
<organism evidence="18 19">
    <name type="scientific">Iocasia fonsfrigidae</name>
    <dbReference type="NCBI Taxonomy" id="2682810"/>
    <lineage>
        <taxon>Bacteria</taxon>
        <taxon>Bacillati</taxon>
        <taxon>Bacillota</taxon>
        <taxon>Clostridia</taxon>
        <taxon>Halanaerobiales</taxon>
        <taxon>Halanaerobiaceae</taxon>
        <taxon>Iocasia</taxon>
    </lineage>
</organism>
<dbReference type="InterPro" id="IPR005467">
    <property type="entry name" value="His_kinase_dom"/>
</dbReference>
<dbReference type="KEGG" id="ifn:GM661_12560"/>
<accession>A0A8A7KIS0</accession>
<dbReference type="InterPro" id="IPR003660">
    <property type="entry name" value="HAMP_dom"/>
</dbReference>
<evidence type="ECO:0000256" key="15">
    <source>
        <dbReference type="SAM" id="Phobius"/>
    </source>
</evidence>
<dbReference type="Pfam" id="PF02518">
    <property type="entry name" value="HATPase_c"/>
    <property type="match status" value="1"/>
</dbReference>
<dbReference type="CDD" id="cd06225">
    <property type="entry name" value="HAMP"/>
    <property type="match status" value="1"/>
</dbReference>
<evidence type="ECO:0000256" key="2">
    <source>
        <dbReference type="ARBA" id="ARBA00004651"/>
    </source>
</evidence>
<dbReference type="PANTHER" id="PTHR45528">
    <property type="entry name" value="SENSOR HISTIDINE KINASE CPXA"/>
    <property type="match status" value="1"/>
</dbReference>
<evidence type="ECO:0000256" key="8">
    <source>
        <dbReference type="ARBA" id="ARBA00022741"/>
    </source>
</evidence>
<dbReference type="SUPFAM" id="SSF158472">
    <property type="entry name" value="HAMP domain-like"/>
    <property type="match status" value="1"/>
</dbReference>
<dbReference type="SUPFAM" id="SSF55874">
    <property type="entry name" value="ATPase domain of HSP90 chaperone/DNA topoisomerase II/histidine kinase"/>
    <property type="match status" value="1"/>
</dbReference>
<dbReference type="GO" id="GO:0005886">
    <property type="term" value="C:plasma membrane"/>
    <property type="evidence" value="ECO:0007669"/>
    <property type="project" value="UniProtKB-SubCell"/>
</dbReference>
<keyword evidence="6" id="KW-0808">Transferase</keyword>
<evidence type="ECO:0000256" key="9">
    <source>
        <dbReference type="ARBA" id="ARBA00022777"/>
    </source>
</evidence>
<dbReference type="InterPro" id="IPR003661">
    <property type="entry name" value="HisK_dim/P_dom"/>
</dbReference>
<evidence type="ECO:0000256" key="6">
    <source>
        <dbReference type="ARBA" id="ARBA00022679"/>
    </source>
</evidence>
<feature type="domain" description="HAMP" evidence="17">
    <location>
        <begin position="217"/>
        <end position="269"/>
    </location>
</feature>
<proteinExistence type="predicted"/>